<dbReference type="SMART" id="SM00448">
    <property type="entry name" value="REC"/>
    <property type="match status" value="1"/>
</dbReference>
<dbReference type="OrthoDB" id="9790442at2"/>
<keyword evidence="7 13" id="KW-0238">DNA-binding</keyword>
<evidence type="ECO:0000256" key="7">
    <source>
        <dbReference type="ARBA" id="ARBA00023125"/>
    </source>
</evidence>
<keyword evidence="2" id="KW-0963">Cytoplasm</keyword>
<dbReference type="PROSITE" id="PS51755">
    <property type="entry name" value="OMPR_PHOB"/>
    <property type="match status" value="1"/>
</dbReference>
<dbReference type="PANTHER" id="PTHR48111:SF49">
    <property type="entry name" value="HEME RESPONSE REGULATOR HSSR"/>
    <property type="match status" value="1"/>
</dbReference>
<dbReference type="InterPro" id="IPR001867">
    <property type="entry name" value="OmpR/PhoB-type_DNA-bd"/>
</dbReference>
<feature type="domain" description="OmpR/PhoB-type" evidence="15">
    <location>
        <begin position="125"/>
        <end position="222"/>
    </location>
</feature>
<dbReference type="KEGG" id="eth:CK496_01740"/>
<dbReference type="Proteomes" id="UP000321361">
    <property type="component" value="Unassembled WGS sequence"/>
</dbReference>
<evidence type="ECO:0000256" key="9">
    <source>
        <dbReference type="ARBA" id="ARBA00023163"/>
    </source>
</evidence>
<keyword evidence="18" id="KW-1185">Reference proteome</keyword>
<evidence type="ECO:0000256" key="2">
    <source>
        <dbReference type="ARBA" id="ARBA00022490"/>
    </source>
</evidence>
<evidence type="ECO:0000256" key="10">
    <source>
        <dbReference type="ARBA" id="ARBA00037471"/>
    </source>
</evidence>
<evidence type="ECO:0000256" key="6">
    <source>
        <dbReference type="ARBA" id="ARBA00023026"/>
    </source>
</evidence>
<feature type="DNA-binding region" description="OmpR/PhoB-type" evidence="13">
    <location>
        <begin position="125"/>
        <end position="222"/>
    </location>
</feature>
<gene>
    <name evidence="17" type="ORF">A6E74_11455</name>
    <name evidence="16" type="ORF">ETH01_12410</name>
</gene>
<dbReference type="Gene3D" id="1.10.10.10">
    <property type="entry name" value="Winged helix-like DNA-binding domain superfamily/Winged helix DNA-binding domain"/>
    <property type="match status" value="1"/>
</dbReference>
<evidence type="ECO:0000256" key="13">
    <source>
        <dbReference type="PROSITE-ProRule" id="PRU01091"/>
    </source>
</evidence>
<evidence type="ECO:0000256" key="12">
    <source>
        <dbReference type="PROSITE-ProRule" id="PRU00169"/>
    </source>
</evidence>
<dbReference type="Proteomes" id="UP000078516">
    <property type="component" value="Unassembled WGS sequence"/>
</dbReference>
<evidence type="ECO:0000256" key="3">
    <source>
        <dbReference type="ARBA" id="ARBA00022553"/>
    </source>
</evidence>
<proteinExistence type="predicted"/>
<dbReference type="EMBL" id="BJUG01000005">
    <property type="protein sequence ID" value="GEK36954.1"/>
    <property type="molecule type" value="Genomic_DNA"/>
</dbReference>
<dbReference type="EMBL" id="LWMN01000002">
    <property type="protein sequence ID" value="OAQ56744.1"/>
    <property type="molecule type" value="Genomic_DNA"/>
</dbReference>
<dbReference type="Pfam" id="PF00486">
    <property type="entry name" value="Trans_reg_C"/>
    <property type="match status" value="1"/>
</dbReference>
<feature type="domain" description="Response regulatory" evidence="14">
    <location>
        <begin position="3"/>
        <end position="117"/>
    </location>
</feature>
<dbReference type="GO" id="GO:0006355">
    <property type="term" value="P:regulation of DNA-templated transcription"/>
    <property type="evidence" value="ECO:0007669"/>
    <property type="project" value="InterPro"/>
</dbReference>
<keyword evidence="6" id="KW-0843">Virulence</keyword>
<keyword evidence="4" id="KW-0902">Two-component regulatory system</keyword>
<dbReference type="Gene3D" id="6.10.250.690">
    <property type="match status" value="1"/>
</dbReference>
<dbReference type="PROSITE" id="PS50110">
    <property type="entry name" value="RESPONSE_REGULATORY"/>
    <property type="match status" value="1"/>
</dbReference>
<organism evidence="17 18">
    <name type="scientific">Enterococcus thailandicus</name>
    <dbReference type="NCBI Taxonomy" id="417368"/>
    <lineage>
        <taxon>Bacteria</taxon>
        <taxon>Bacillati</taxon>
        <taxon>Bacillota</taxon>
        <taxon>Bacilli</taxon>
        <taxon>Lactobacillales</taxon>
        <taxon>Enterococcaceae</taxon>
        <taxon>Enterococcus</taxon>
    </lineage>
</organism>
<dbReference type="CDD" id="cd00383">
    <property type="entry name" value="trans_reg_C"/>
    <property type="match status" value="1"/>
</dbReference>
<keyword evidence="3 12" id="KW-0597">Phosphoprotein</keyword>
<evidence type="ECO:0000259" key="14">
    <source>
        <dbReference type="PROSITE" id="PS50110"/>
    </source>
</evidence>
<reference evidence="16 19" key="2">
    <citation type="submission" date="2019-07" db="EMBL/GenBank/DDBJ databases">
        <title>Whole genome shotgun sequence of Enterococcus thailandicus NBRC 101867.</title>
        <authorList>
            <person name="Hosoyama A."/>
            <person name="Uohara A."/>
            <person name="Ohji S."/>
            <person name="Ichikawa N."/>
        </authorList>
    </citation>
    <scope>NUCLEOTIDE SEQUENCE [LARGE SCALE GENOMIC DNA]</scope>
    <source>
        <strain evidence="16 19">NBRC 101867</strain>
    </source>
</reference>
<dbReference type="RefSeq" id="WP_067481415.1">
    <property type="nucleotide sequence ID" value="NZ_BJUG01000005.1"/>
</dbReference>
<keyword evidence="8" id="KW-0010">Activator</keyword>
<reference evidence="17 18" key="1">
    <citation type="submission" date="2016-04" db="EMBL/GenBank/DDBJ databases">
        <title>Draft genome of an Enterococcus thailandicus strain isolated from bovine feces.</title>
        <authorList>
            <person name="Beukers A.G."/>
            <person name="Zaheer R."/>
            <person name="Goji N."/>
            <person name="Cook S.R."/>
            <person name="Amoako K."/>
            <person name="Chaves A.V."/>
            <person name="Ward M.P."/>
            <person name="Mcallister T.A."/>
        </authorList>
    </citation>
    <scope>NUCLEOTIDE SEQUENCE [LARGE SCALE GENOMIC DNA]</scope>
    <source>
        <strain evidence="17 18">F0711D 46</strain>
    </source>
</reference>
<evidence type="ECO:0000256" key="11">
    <source>
        <dbReference type="ARBA" id="ARBA00039976"/>
    </source>
</evidence>
<evidence type="ECO:0000313" key="19">
    <source>
        <dbReference type="Proteomes" id="UP000321361"/>
    </source>
</evidence>
<keyword evidence="5" id="KW-0805">Transcription regulation</keyword>
<evidence type="ECO:0000256" key="1">
    <source>
        <dbReference type="ARBA" id="ARBA00004496"/>
    </source>
</evidence>
<dbReference type="InterPro" id="IPR039420">
    <property type="entry name" value="WalR-like"/>
</dbReference>
<comment type="function">
    <text evidence="10">Member of the two-component regulatory system HssS/HssR involved in intracellular heme homeostasis and tempering of staphylococcal virulence. Phosphorylated HssR binds to a direct repeat sequence within hrtAB promoter and activates the expression of hrtAB, an efflux pump, in response to extracellular heme, hemin, hemoglobin or blood.</text>
</comment>
<dbReference type="GeneID" id="77486358"/>
<evidence type="ECO:0000256" key="4">
    <source>
        <dbReference type="ARBA" id="ARBA00023012"/>
    </source>
</evidence>
<dbReference type="Gene3D" id="3.40.50.2300">
    <property type="match status" value="1"/>
</dbReference>
<evidence type="ECO:0000313" key="17">
    <source>
        <dbReference type="EMBL" id="OAQ56744.1"/>
    </source>
</evidence>
<comment type="subcellular location">
    <subcellularLocation>
        <location evidence="1">Cytoplasm</location>
    </subcellularLocation>
</comment>
<sequence>MNRLLVVEDDENLQLLYQSVLKRAGFSVILAFNGEDALRKLENNHVDLIITDVMMPAMDGYTLLDTLRGSNIETPVLIITAKHAFEDKKRGFHLGADDYMTKPVDVNEMVLRVEALLRRAKINHSQRLIIGETCLDQETYEVTCKEDAMILPQKEFLLLYKLLSYPNKIFTRQQLMDEIWGIDTNTEERTIDVHVKRLRTRFENNQDFQIVTIRGLGYKAVIKK</sequence>
<accession>A0A179EU57</accession>
<dbReference type="GO" id="GO:0000156">
    <property type="term" value="F:phosphorelay response regulator activity"/>
    <property type="evidence" value="ECO:0007669"/>
    <property type="project" value="TreeGrafter"/>
</dbReference>
<dbReference type="PANTHER" id="PTHR48111">
    <property type="entry name" value="REGULATOR OF RPOS"/>
    <property type="match status" value="1"/>
</dbReference>
<evidence type="ECO:0000313" key="16">
    <source>
        <dbReference type="EMBL" id="GEK36954.1"/>
    </source>
</evidence>
<dbReference type="GO" id="GO:0032993">
    <property type="term" value="C:protein-DNA complex"/>
    <property type="evidence" value="ECO:0007669"/>
    <property type="project" value="TreeGrafter"/>
</dbReference>
<protein>
    <recommendedName>
        <fullName evidence="11">Heme response regulator HssR</fullName>
    </recommendedName>
</protein>
<feature type="modified residue" description="4-aspartylphosphate" evidence="12">
    <location>
        <position position="52"/>
    </location>
</feature>
<dbReference type="SUPFAM" id="SSF52172">
    <property type="entry name" value="CheY-like"/>
    <property type="match status" value="1"/>
</dbReference>
<dbReference type="InterPro" id="IPR001789">
    <property type="entry name" value="Sig_transdc_resp-reg_receiver"/>
</dbReference>
<dbReference type="SMART" id="SM00862">
    <property type="entry name" value="Trans_reg_C"/>
    <property type="match status" value="1"/>
</dbReference>
<dbReference type="GO" id="GO:0005829">
    <property type="term" value="C:cytosol"/>
    <property type="evidence" value="ECO:0007669"/>
    <property type="project" value="TreeGrafter"/>
</dbReference>
<dbReference type="InterPro" id="IPR011006">
    <property type="entry name" value="CheY-like_superfamily"/>
</dbReference>
<dbReference type="GO" id="GO:0000976">
    <property type="term" value="F:transcription cis-regulatory region binding"/>
    <property type="evidence" value="ECO:0007669"/>
    <property type="project" value="TreeGrafter"/>
</dbReference>
<dbReference type="Pfam" id="PF00072">
    <property type="entry name" value="Response_reg"/>
    <property type="match status" value="1"/>
</dbReference>
<evidence type="ECO:0000313" key="18">
    <source>
        <dbReference type="Proteomes" id="UP000078516"/>
    </source>
</evidence>
<evidence type="ECO:0000259" key="15">
    <source>
        <dbReference type="PROSITE" id="PS51755"/>
    </source>
</evidence>
<name>A0A179EU57_ENTTH</name>
<dbReference type="AlphaFoldDB" id="A0A179EU57"/>
<dbReference type="InterPro" id="IPR036388">
    <property type="entry name" value="WH-like_DNA-bd_sf"/>
</dbReference>
<keyword evidence="9" id="KW-0804">Transcription</keyword>
<evidence type="ECO:0000256" key="8">
    <source>
        <dbReference type="ARBA" id="ARBA00023159"/>
    </source>
</evidence>
<comment type="caution">
    <text evidence="17">The sequence shown here is derived from an EMBL/GenBank/DDBJ whole genome shotgun (WGS) entry which is preliminary data.</text>
</comment>
<evidence type="ECO:0000256" key="5">
    <source>
        <dbReference type="ARBA" id="ARBA00023015"/>
    </source>
</evidence>